<dbReference type="RefSeq" id="WP_232021339.1">
    <property type="nucleotide sequence ID" value="NZ_AP018920.1"/>
</dbReference>
<proteinExistence type="predicted"/>
<keyword evidence="2 7" id="KW-0812">Transmembrane</keyword>
<protein>
    <submittedName>
        <fullName evidence="8">Lipid II flippase FtsW</fullName>
    </submittedName>
</protein>
<dbReference type="PANTHER" id="PTHR30474:SF3">
    <property type="entry name" value="PEPTIDOGLYCAN GLYCOSYLTRANSFERASE RODA"/>
    <property type="match status" value="1"/>
</dbReference>
<feature type="transmembrane region" description="Helical" evidence="7">
    <location>
        <begin position="20"/>
        <end position="37"/>
    </location>
</feature>
<feature type="region of interest" description="Disordered" evidence="6">
    <location>
        <begin position="467"/>
        <end position="527"/>
    </location>
</feature>
<keyword evidence="9" id="KW-1185">Reference proteome</keyword>
<dbReference type="Proteomes" id="UP000194360">
    <property type="component" value="Unassembled WGS sequence"/>
</dbReference>
<dbReference type="GO" id="GO:0008360">
    <property type="term" value="P:regulation of cell shape"/>
    <property type="evidence" value="ECO:0007669"/>
    <property type="project" value="UniProtKB-KW"/>
</dbReference>
<evidence type="ECO:0000256" key="1">
    <source>
        <dbReference type="ARBA" id="ARBA00004141"/>
    </source>
</evidence>
<dbReference type="STRING" id="2074.BG845_03916"/>
<name>A0A1Y2MU28_PSEAH</name>
<dbReference type="Pfam" id="PF01098">
    <property type="entry name" value="FTSW_RODA_SPOVE"/>
    <property type="match status" value="1"/>
</dbReference>
<dbReference type="InterPro" id="IPR001182">
    <property type="entry name" value="FtsW/RodA"/>
</dbReference>
<feature type="transmembrane region" description="Helical" evidence="7">
    <location>
        <begin position="116"/>
        <end position="137"/>
    </location>
</feature>
<feature type="transmembrane region" description="Helical" evidence="7">
    <location>
        <begin position="49"/>
        <end position="70"/>
    </location>
</feature>
<keyword evidence="4 7" id="KW-1133">Transmembrane helix</keyword>
<dbReference type="PANTHER" id="PTHR30474">
    <property type="entry name" value="CELL CYCLE PROTEIN"/>
    <property type="match status" value="1"/>
</dbReference>
<feature type="transmembrane region" description="Helical" evidence="7">
    <location>
        <begin position="356"/>
        <end position="377"/>
    </location>
</feature>
<evidence type="ECO:0000256" key="3">
    <source>
        <dbReference type="ARBA" id="ARBA00022960"/>
    </source>
</evidence>
<feature type="transmembrane region" description="Helical" evidence="7">
    <location>
        <begin position="389"/>
        <end position="410"/>
    </location>
</feature>
<dbReference type="GO" id="GO:0051301">
    <property type="term" value="P:cell division"/>
    <property type="evidence" value="ECO:0007669"/>
    <property type="project" value="InterPro"/>
</dbReference>
<dbReference type="GO" id="GO:0015648">
    <property type="term" value="F:lipid-linked peptidoglycan transporter activity"/>
    <property type="evidence" value="ECO:0007669"/>
    <property type="project" value="TreeGrafter"/>
</dbReference>
<dbReference type="EMBL" id="MIGB01000021">
    <property type="protein sequence ID" value="OSY38714.1"/>
    <property type="molecule type" value="Genomic_DNA"/>
</dbReference>
<evidence type="ECO:0000256" key="6">
    <source>
        <dbReference type="SAM" id="MobiDB-lite"/>
    </source>
</evidence>
<evidence type="ECO:0000256" key="7">
    <source>
        <dbReference type="SAM" id="Phobius"/>
    </source>
</evidence>
<comment type="caution">
    <text evidence="8">The sequence shown here is derived from an EMBL/GenBank/DDBJ whole genome shotgun (WGS) entry which is preliminary data.</text>
</comment>
<feature type="transmembrane region" description="Helical" evidence="7">
    <location>
        <begin position="274"/>
        <end position="291"/>
    </location>
</feature>
<reference evidence="8 9" key="1">
    <citation type="submission" date="2016-09" db="EMBL/GenBank/DDBJ databases">
        <title>Pseudonocardia autotrophica DSM535, a candidate organism with high potential of specific P450 cytochromes.</title>
        <authorList>
            <person name="Grumaz C."/>
            <person name="Vainshtein Y."/>
            <person name="Kirstahler P."/>
            <person name="Sohn K."/>
        </authorList>
    </citation>
    <scope>NUCLEOTIDE SEQUENCE [LARGE SCALE GENOMIC DNA]</scope>
    <source>
        <strain evidence="8 9">DSM 535</strain>
    </source>
</reference>
<evidence type="ECO:0000313" key="8">
    <source>
        <dbReference type="EMBL" id="OSY38714.1"/>
    </source>
</evidence>
<sequence length="527" mass="54652">MAREGSVAEPTTPTGRGIELLMLGLAAVLTTGALVLVEANQEQSLTTDLLFVGLAYLVLFALAHVVVRWLAPYADPLILPSVALLNGIGLVMIHRLDLAREARAELLGRDVPSGLIGAQMTWTVAGLSLFALVLFFLRDHRTLARYGYTAGFTGLVLLALPGLLPSSISEVNGAKLWIRIPGGPGIQPGEFAKILLLIFFAAYLVQKRNLLSTAGRRFLGMELPRARDMAPLLAAWGLSVGVLVFQRDLGSSLLIFGLVLVLLYTATERISWMVIGLAAFSVGAAIAYQLFGHVRVRVQIWLDPFADYEGGGFQLAQALFGLGTGGVGGTGLGAGRPDLVPFAESDFIFSSLGEELGLIGLAAILIVYLVLITRGLRTALAVRDSYGKLLATGLSFSIALQIFVVIGGVTKLIPLTGLTLPFLSYGGSSLLANYALVAILLRISHVARAPLPKRPAQPRAPIAEASTELVARPGNGSGSGSAGSGSGIGSSSGSGIGSSSGSSSGSGSTSGGGGTSPTPASPERNDP</sequence>
<feature type="transmembrane region" description="Helical" evidence="7">
    <location>
        <begin position="251"/>
        <end position="267"/>
    </location>
</feature>
<dbReference type="GO" id="GO:0005886">
    <property type="term" value="C:plasma membrane"/>
    <property type="evidence" value="ECO:0007669"/>
    <property type="project" value="TreeGrafter"/>
</dbReference>
<gene>
    <name evidence="8" type="primary">ftsW_1</name>
    <name evidence="8" type="ORF">BG845_03916</name>
</gene>
<evidence type="ECO:0000256" key="2">
    <source>
        <dbReference type="ARBA" id="ARBA00022692"/>
    </source>
</evidence>
<feature type="transmembrane region" description="Helical" evidence="7">
    <location>
        <begin position="146"/>
        <end position="165"/>
    </location>
</feature>
<feature type="compositionally biased region" description="Gly residues" evidence="6">
    <location>
        <begin position="475"/>
        <end position="498"/>
    </location>
</feature>
<keyword evidence="3" id="KW-0133">Cell shape</keyword>
<organism evidence="8 9">
    <name type="scientific">Pseudonocardia autotrophica</name>
    <name type="common">Amycolata autotrophica</name>
    <name type="synonym">Nocardia autotrophica</name>
    <dbReference type="NCBI Taxonomy" id="2074"/>
    <lineage>
        <taxon>Bacteria</taxon>
        <taxon>Bacillati</taxon>
        <taxon>Actinomycetota</taxon>
        <taxon>Actinomycetes</taxon>
        <taxon>Pseudonocardiales</taxon>
        <taxon>Pseudonocardiaceae</taxon>
        <taxon>Pseudonocardia</taxon>
    </lineage>
</organism>
<evidence type="ECO:0000313" key="9">
    <source>
        <dbReference type="Proteomes" id="UP000194360"/>
    </source>
</evidence>
<evidence type="ECO:0000256" key="5">
    <source>
        <dbReference type="ARBA" id="ARBA00023136"/>
    </source>
</evidence>
<evidence type="ECO:0000256" key="4">
    <source>
        <dbReference type="ARBA" id="ARBA00022989"/>
    </source>
</evidence>
<keyword evidence="5 7" id="KW-0472">Membrane</keyword>
<feature type="transmembrane region" description="Helical" evidence="7">
    <location>
        <begin position="422"/>
        <end position="443"/>
    </location>
</feature>
<dbReference type="AlphaFoldDB" id="A0A1Y2MU28"/>
<dbReference type="GO" id="GO:0032153">
    <property type="term" value="C:cell division site"/>
    <property type="evidence" value="ECO:0007669"/>
    <property type="project" value="TreeGrafter"/>
</dbReference>
<accession>A0A1Y2MU28</accession>
<comment type="subcellular location">
    <subcellularLocation>
        <location evidence="1">Membrane</location>
        <topology evidence="1">Multi-pass membrane protein</topology>
    </subcellularLocation>
</comment>
<feature type="transmembrane region" description="Helical" evidence="7">
    <location>
        <begin position="185"/>
        <end position="205"/>
    </location>
</feature>